<sequence>MARPAASSRRQQCEQMICRGGLAVVSSYSSSFDSEQEQLVTSFLLTGVMSRCSLRLDESLLDRGSAPFSVGGVSQRSSRSLRSQHSQWHSVSCSESLLFKTPHQVADYSVASDASLISSLLDESSIQESTLIDNLWGLEQDADTRGNALVAEEDCPLISSDSRSSHHRDPRVGMVYLEESSHQGEMKADGEGSVIYCRDRSHRRRAGETKAQPSQRGAMSLKELHPIGSLCDDCKEKQRSKLDTSTSSSSSSSSSSSRSPVASCLLGFLCNAAVFTASCLSHFSQKAAAALWPLARIIFWASVRNGLSAGRSVTAAFRWICRQWRRMTASSHLTRIFLRLLILLLPLLLVFSLCWFGSAGFCSVPPGVNISTWTMVPGLSAIHSLLSAQSPMAEGPAEESREESLLSQPPAAETPPPQVVNQEIPEVEESSDSERLIQVEQSLVALWEQVEAAGQRVEQRHNEVLRLYTDLKQQSPSPQRGSGSTEPRVSDLMDLRVLQLHRQLSEERRHREQIRRQDLLLLKMQTTRLDQLELQLQNLAARTWEVQQMQETTTSLPATVRVRMDSRSHDALQAEVKQMEATLGDIRQDVEVLSRCQNGCQQLDTMQQMGSEHVASLIREEIQDVIYGNELTPGRDDGNLPEPLLQWMSRRFISHDDLQEALTSLELNVLQNVSRLLQQQQGDEKTQDAAWHDILKNGNAGNAVTKEEVQRMLSDALRLFSQDRIGLADYALESGGGSILSTRCSETYQTTAALLSLFGVPLWYFSQSPRAVIQPDVHPGNCWAFKGSTGFLVIRLSMSILPTAFTMQHIPKALAPSGMLQSAPRDFSVYGLRDENQEGGKLLGTYTYEENGEDLQTFIISEENDESFQIIEVQVLSNWGHREYTCMYRFRVHGTPRDVWT</sequence>
<keyword evidence="10" id="KW-1185">Reference proteome</keyword>
<accession>A0A8C6L2G4</accession>
<evidence type="ECO:0000256" key="4">
    <source>
        <dbReference type="ARBA" id="ARBA00023136"/>
    </source>
</evidence>
<protein>
    <submittedName>
        <fullName evidence="9">SUN domain-containing protein 1-like</fullName>
    </submittedName>
</protein>
<evidence type="ECO:0000256" key="6">
    <source>
        <dbReference type="SAM" id="MobiDB-lite"/>
    </source>
</evidence>
<dbReference type="GO" id="GO:0034993">
    <property type="term" value="C:meiotic nuclear membrane microtubule tethering complex"/>
    <property type="evidence" value="ECO:0007669"/>
    <property type="project" value="TreeGrafter"/>
</dbReference>
<reference evidence="9" key="3">
    <citation type="submission" date="2025-09" db="UniProtKB">
        <authorList>
            <consortium name="Ensembl"/>
        </authorList>
    </citation>
    <scope>IDENTIFICATION</scope>
</reference>
<dbReference type="InterPro" id="IPR045119">
    <property type="entry name" value="SUN1-5"/>
</dbReference>
<dbReference type="GO" id="GO:0005637">
    <property type="term" value="C:nuclear inner membrane"/>
    <property type="evidence" value="ECO:0007669"/>
    <property type="project" value="UniProtKB-SubCell"/>
</dbReference>
<dbReference type="InterPro" id="IPR012919">
    <property type="entry name" value="SUN_dom"/>
</dbReference>
<reference evidence="9" key="2">
    <citation type="submission" date="2025-08" db="UniProtKB">
        <authorList>
            <consortium name="Ensembl"/>
        </authorList>
    </citation>
    <scope>IDENTIFICATION</scope>
</reference>
<keyword evidence="3" id="KW-0175">Coiled coil</keyword>
<gene>
    <name evidence="9" type="primary">LOC107387515</name>
</gene>
<organism evidence="9 10">
    <name type="scientific">Nothobranchius furzeri</name>
    <name type="common">Turquoise killifish</name>
    <dbReference type="NCBI Taxonomy" id="105023"/>
    <lineage>
        <taxon>Eukaryota</taxon>
        <taxon>Metazoa</taxon>
        <taxon>Chordata</taxon>
        <taxon>Craniata</taxon>
        <taxon>Vertebrata</taxon>
        <taxon>Euteleostomi</taxon>
        <taxon>Actinopterygii</taxon>
        <taxon>Neopterygii</taxon>
        <taxon>Teleostei</taxon>
        <taxon>Neoteleostei</taxon>
        <taxon>Acanthomorphata</taxon>
        <taxon>Ovalentaria</taxon>
        <taxon>Atherinomorphae</taxon>
        <taxon>Cyprinodontiformes</taxon>
        <taxon>Nothobranchiidae</taxon>
        <taxon>Nothobranchius</taxon>
    </lineage>
</organism>
<dbReference type="PANTHER" id="PTHR12911">
    <property type="entry name" value="SAD1/UNC-84-LIKE PROTEIN-RELATED"/>
    <property type="match status" value="1"/>
</dbReference>
<evidence type="ECO:0000256" key="7">
    <source>
        <dbReference type="SAM" id="Phobius"/>
    </source>
</evidence>
<dbReference type="AlphaFoldDB" id="A0A8C6L2G4"/>
<evidence type="ECO:0000313" key="10">
    <source>
        <dbReference type="Proteomes" id="UP000694548"/>
    </source>
</evidence>
<dbReference type="PANTHER" id="PTHR12911:SF23">
    <property type="entry name" value="SUN DOMAIN-CONTAINING PROTEIN 1"/>
    <property type="match status" value="1"/>
</dbReference>
<evidence type="ECO:0000313" key="9">
    <source>
        <dbReference type="Ensembl" id="ENSNFUP00015014671.1"/>
    </source>
</evidence>
<evidence type="ECO:0000256" key="2">
    <source>
        <dbReference type="ARBA" id="ARBA00022989"/>
    </source>
</evidence>
<name>A0A8C6L2G4_NOTFU</name>
<reference evidence="9" key="1">
    <citation type="submission" date="2014-08" db="EMBL/GenBank/DDBJ databases">
        <authorList>
            <person name="Senf B."/>
            <person name="Petzold A."/>
            <person name="Downie B.R."/>
            <person name="Koch P."/>
            <person name="Platzer M."/>
        </authorList>
    </citation>
    <scope>NUCLEOTIDE SEQUENCE [LARGE SCALE GENOMIC DNA]</scope>
    <source>
        <strain evidence="9">GRZ</strain>
    </source>
</reference>
<evidence type="ECO:0000256" key="3">
    <source>
        <dbReference type="ARBA" id="ARBA00023054"/>
    </source>
</evidence>
<evidence type="ECO:0000256" key="1">
    <source>
        <dbReference type="ARBA" id="ARBA00022692"/>
    </source>
</evidence>
<dbReference type="Pfam" id="PF07738">
    <property type="entry name" value="Sad1_UNC"/>
    <property type="match status" value="1"/>
</dbReference>
<feature type="domain" description="SUN" evidence="8">
    <location>
        <begin position="736"/>
        <end position="897"/>
    </location>
</feature>
<dbReference type="Ensembl" id="ENSNFUT00015015393.1">
    <property type="protein sequence ID" value="ENSNFUP00015014671.1"/>
    <property type="gene ID" value="ENSNFUG00015007113.1"/>
</dbReference>
<evidence type="ECO:0000259" key="8">
    <source>
        <dbReference type="PROSITE" id="PS51469"/>
    </source>
</evidence>
<dbReference type="PROSITE" id="PS51469">
    <property type="entry name" value="SUN"/>
    <property type="match status" value="1"/>
</dbReference>
<keyword evidence="4 7" id="KW-0472">Membrane</keyword>
<comment type="subcellular location">
    <subcellularLocation>
        <location evidence="5">Nucleus inner membrane</location>
        <topology evidence="5">Single-pass type II membrane protein</topology>
    </subcellularLocation>
</comment>
<feature type="region of interest" description="Disordered" evidence="6">
    <location>
        <begin position="391"/>
        <end position="420"/>
    </location>
</feature>
<dbReference type="GeneTree" id="ENSGT00940000155830"/>
<dbReference type="Gene3D" id="2.60.120.260">
    <property type="entry name" value="Galactose-binding domain-like"/>
    <property type="match status" value="1"/>
</dbReference>
<feature type="compositionally biased region" description="Low complexity" evidence="6">
    <location>
        <begin position="473"/>
        <end position="484"/>
    </location>
</feature>
<dbReference type="FunFam" id="2.60.120.260:FF:000009">
    <property type="entry name" value="SUN domain-containing protein 1 isoform X1"/>
    <property type="match status" value="1"/>
</dbReference>
<dbReference type="Proteomes" id="UP000694548">
    <property type="component" value="Chromosome sgr12"/>
</dbReference>
<feature type="region of interest" description="Disordered" evidence="6">
    <location>
        <begin position="470"/>
        <end position="489"/>
    </location>
</feature>
<keyword evidence="2 7" id="KW-1133">Transmembrane helix</keyword>
<proteinExistence type="predicted"/>
<dbReference type="GO" id="GO:0043495">
    <property type="term" value="F:protein-membrane adaptor activity"/>
    <property type="evidence" value="ECO:0007669"/>
    <property type="project" value="TreeGrafter"/>
</dbReference>
<feature type="transmembrane region" description="Helical" evidence="7">
    <location>
        <begin position="336"/>
        <end position="358"/>
    </location>
</feature>
<keyword evidence="1 7" id="KW-0812">Transmembrane</keyword>
<evidence type="ECO:0000256" key="5">
    <source>
        <dbReference type="ARBA" id="ARBA00037816"/>
    </source>
</evidence>